<evidence type="ECO:0000256" key="1">
    <source>
        <dbReference type="ARBA" id="ARBA00023125"/>
    </source>
</evidence>
<sequence>MIRMHNPPHPGETLRDDILPELGLTVTEAAAQLGVTRAALSRVLNGRAGISPEMALRIEAWLGEENGGRADLWLAQQVAWDLWQARSKGVPRVARAVARS</sequence>
<dbReference type="Pfam" id="PF01381">
    <property type="entry name" value="HTH_3"/>
    <property type="match status" value="1"/>
</dbReference>
<keyword evidence="1" id="KW-0238">DNA-binding</keyword>
<dbReference type="GO" id="GO:0003677">
    <property type="term" value="F:DNA binding"/>
    <property type="evidence" value="ECO:0007669"/>
    <property type="project" value="UniProtKB-KW"/>
</dbReference>
<dbReference type="PROSITE" id="PS50943">
    <property type="entry name" value="HTH_CROC1"/>
    <property type="match status" value="1"/>
</dbReference>
<dbReference type="EMBL" id="RQIS01000025">
    <property type="protein sequence ID" value="RQH00696.1"/>
    <property type="molecule type" value="Genomic_DNA"/>
</dbReference>
<dbReference type="Proteomes" id="UP000272778">
    <property type="component" value="Unassembled WGS sequence"/>
</dbReference>
<evidence type="ECO:0000313" key="4">
    <source>
        <dbReference type="Proteomes" id="UP000272778"/>
    </source>
</evidence>
<name>A0A3N6PNM6_9BURK</name>
<dbReference type="AlphaFoldDB" id="A0A3N6PNM6"/>
<evidence type="ECO:0000313" key="3">
    <source>
        <dbReference type="EMBL" id="RQH00696.1"/>
    </source>
</evidence>
<reference evidence="3 4" key="1">
    <citation type="submission" date="2018-11" db="EMBL/GenBank/DDBJ databases">
        <title>Paraburkholderia sp. DHOA04, isolated from soil.</title>
        <authorList>
            <person name="Gao Z.-H."/>
            <person name="Qiu L.-H."/>
            <person name="Fu J.-C."/>
        </authorList>
    </citation>
    <scope>NUCLEOTIDE SEQUENCE [LARGE SCALE GENOMIC DNA]</scope>
    <source>
        <strain evidence="3 4">DHOA04</strain>
    </source>
</reference>
<protein>
    <submittedName>
        <fullName evidence="3">Addiction module antidote protein, HigA family</fullName>
    </submittedName>
</protein>
<dbReference type="RefSeq" id="WP_124153706.1">
    <property type="nucleotide sequence ID" value="NZ_RQIS01000025.1"/>
</dbReference>
<gene>
    <name evidence="3" type="primary">higA</name>
    <name evidence="3" type="ORF">D1Y85_24505</name>
</gene>
<dbReference type="CDD" id="cd00093">
    <property type="entry name" value="HTH_XRE"/>
    <property type="match status" value="1"/>
</dbReference>
<dbReference type="SUPFAM" id="SSF47413">
    <property type="entry name" value="lambda repressor-like DNA-binding domains"/>
    <property type="match status" value="1"/>
</dbReference>
<dbReference type="InterPro" id="IPR001387">
    <property type="entry name" value="Cro/C1-type_HTH"/>
</dbReference>
<keyword evidence="4" id="KW-1185">Reference proteome</keyword>
<comment type="caution">
    <text evidence="3">The sequence shown here is derived from an EMBL/GenBank/DDBJ whole genome shotgun (WGS) entry which is preliminary data.</text>
</comment>
<dbReference type="PANTHER" id="PTHR36924:SF1">
    <property type="entry name" value="ANTITOXIN HIGA-1"/>
    <property type="match status" value="1"/>
</dbReference>
<dbReference type="Gene3D" id="1.10.260.40">
    <property type="entry name" value="lambda repressor-like DNA-binding domains"/>
    <property type="match status" value="1"/>
</dbReference>
<accession>A0A3N6PNM6</accession>
<organism evidence="3 4">
    <name type="scientific">Paraburkholderia dinghuensis</name>
    <dbReference type="NCBI Taxonomy" id="2305225"/>
    <lineage>
        <taxon>Bacteria</taxon>
        <taxon>Pseudomonadati</taxon>
        <taxon>Pseudomonadota</taxon>
        <taxon>Betaproteobacteria</taxon>
        <taxon>Burkholderiales</taxon>
        <taxon>Burkholderiaceae</taxon>
        <taxon>Paraburkholderia</taxon>
    </lineage>
</organism>
<feature type="domain" description="HTH cro/C1-type" evidence="2">
    <location>
        <begin position="21"/>
        <end position="58"/>
    </location>
</feature>
<dbReference type="InterPro" id="IPR013430">
    <property type="entry name" value="Toxin_antidote_HigA"/>
</dbReference>
<dbReference type="SMART" id="SM00530">
    <property type="entry name" value="HTH_XRE"/>
    <property type="match status" value="1"/>
</dbReference>
<dbReference type="OrthoDB" id="5297543at2"/>
<evidence type="ECO:0000259" key="2">
    <source>
        <dbReference type="PROSITE" id="PS50943"/>
    </source>
</evidence>
<dbReference type="NCBIfam" id="TIGR02607">
    <property type="entry name" value="antidote_HigA"/>
    <property type="match status" value="1"/>
</dbReference>
<proteinExistence type="predicted"/>
<dbReference type="PANTHER" id="PTHR36924">
    <property type="entry name" value="ANTITOXIN HIGA-1"/>
    <property type="match status" value="1"/>
</dbReference>
<dbReference type="InterPro" id="IPR010982">
    <property type="entry name" value="Lambda_DNA-bd_dom_sf"/>
</dbReference>